<keyword evidence="4" id="KW-0496">Mitochondrion</keyword>
<evidence type="ECO:0000256" key="5">
    <source>
        <dbReference type="SAM" id="MobiDB-lite"/>
    </source>
</evidence>
<dbReference type="Pfam" id="PF15786">
    <property type="entry name" value="PET117"/>
    <property type="match status" value="1"/>
</dbReference>
<organism evidence="6 7">
    <name type="scientific">Saitozyma podzolica</name>
    <dbReference type="NCBI Taxonomy" id="1890683"/>
    <lineage>
        <taxon>Eukaryota</taxon>
        <taxon>Fungi</taxon>
        <taxon>Dikarya</taxon>
        <taxon>Basidiomycota</taxon>
        <taxon>Agaricomycotina</taxon>
        <taxon>Tremellomycetes</taxon>
        <taxon>Tremellales</taxon>
        <taxon>Trimorphomycetaceae</taxon>
        <taxon>Saitozyma</taxon>
    </lineage>
</organism>
<evidence type="ECO:0000256" key="2">
    <source>
        <dbReference type="ARBA" id="ARBA00008197"/>
    </source>
</evidence>
<gene>
    <name evidence="6" type="ORF">EHS25_000701</name>
</gene>
<evidence type="ECO:0000256" key="4">
    <source>
        <dbReference type="ARBA" id="ARBA00023128"/>
    </source>
</evidence>
<evidence type="ECO:0000313" key="6">
    <source>
        <dbReference type="EMBL" id="RSH95609.1"/>
    </source>
</evidence>
<dbReference type="AlphaFoldDB" id="A0A427YWY5"/>
<sequence>MSRASKVFLASSVVLTTATVWGVHFLQKRESDTMYLGVLRDEARIKDKAARLASALTPSALLPSTHSPSSSSSSSSSSSHSPSPLSSSPSSPTPSSSASSSSAHPPFTPSISQPAPVIDPDCEVCRISPPPQISEKQSADERRMEREMRAQEYVAQRKLAEDLGREQGVKQERLV</sequence>
<feature type="compositionally biased region" description="Basic and acidic residues" evidence="5">
    <location>
        <begin position="137"/>
        <end position="149"/>
    </location>
</feature>
<feature type="compositionally biased region" description="Low complexity" evidence="5">
    <location>
        <begin position="57"/>
        <end position="105"/>
    </location>
</feature>
<dbReference type="GO" id="GO:0033617">
    <property type="term" value="P:mitochondrial respiratory chain complex IV assembly"/>
    <property type="evidence" value="ECO:0007669"/>
    <property type="project" value="TreeGrafter"/>
</dbReference>
<dbReference type="PANTHER" id="PTHR28163">
    <property type="entry name" value="PROTEIN PET117 HOMOLOG, MITOCHONDRIAL"/>
    <property type="match status" value="1"/>
</dbReference>
<accession>A0A427YWY5</accession>
<evidence type="ECO:0000256" key="1">
    <source>
        <dbReference type="ARBA" id="ARBA00004173"/>
    </source>
</evidence>
<dbReference type="GO" id="GO:0005739">
    <property type="term" value="C:mitochondrion"/>
    <property type="evidence" value="ECO:0007669"/>
    <property type="project" value="UniProtKB-SubCell"/>
</dbReference>
<evidence type="ECO:0000256" key="3">
    <source>
        <dbReference type="ARBA" id="ARBA00022946"/>
    </source>
</evidence>
<keyword evidence="7" id="KW-1185">Reference proteome</keyword>
<dbReference type="PANTHER" id="PTHR28163:SF1">
    <property type="entry name" value="PROTEIN PET117 HOMOLOG, MITOCHONDRIAL"/>
    <property type="match status" value="1"/>
</dbReference>
<comment type="caution">
    <text evidence="6">The sequence shown here is derived from an EMBL/GenBank/DDBJ whole genome shotgun (WGS) entry which is preliminary data.</text>
</comment>
<dbReference type="Proteomes" id="UP000279259">
    <property type="component" value="Unassembled WGS sequence"/>
</dbReference>
<dbReference type="EMBL" id="RSCD01000001">
    <property type="protein sequence ID" value="RSH95609.1"/>
    <property type="molecule type" value="Genomic_DNA"/>
</dbReference>
<name>A0A427YWY5_9TREE</name>
<keyword evidence="3" id="KW-0809">Transit peptide</keyword>
<dbReference type="OrthoDB" id="76305at2759"/>
<feature type="region of interest" description="Disordered" evidence="5">
    <location>
        <begin position="57"/>
        <end position="149"/>
    </location>
</feature>
<reference evidence="6 7" key="1">
    <citation type="submission" date="2018-11" db="EMBL/GenBank/DDBJ databases">
        <title>Genome sequence of Saitozyma podzolica DSM 27192.</title>
        <authorList>
            <person name="Aliyu H."/>
            <person name="Gorte O."/>
            <person name="Ochsenreither K."/>
        </authorList>
    </citation>
    <scope>NUCLEOTIDE SEQUENCE [LARGE SCALE GENOMIC DNA]</scope>
    <source>
        <strain evidence="6 7">DSM 27192</strain>
    </source>
</reference>
<comment type="subcellular location">
    <subcellularLocation>
        <location evidence="1">Mitochondrion</location>
    </subcellularLocation>
</comment>
<evidence type="ECO:0000313" key="7">
    <source>
        <dbReference type="Proteomes" id="UP000279259"/>
    </source>
</evidence>
<protein>
    <submittedName>
        <fullName evidence="6">Uncharacterized protein</fullName>
    </submittedName>
</protein>
<comment type="similarity">
    <text evidence="2">Belongs to the PET117 family.</text>
</comment>
<dbReference type="InterPro" id="IPR031568">
    <property type="entry name" value="Pet117"/>
</dbReference>
<dbReference type="STRING" id="1890683.A0A427YWY5"/>
<proteinExistence type="inferred from homology"/>